<comment type="caution">
    <text evidence="1">The sequence shown here is derived from an EMBL/GenBank/DDBJ whole genome shotgun (WGS) entry which is preliminary data.</text>
</comment>
<reference evidence="1 2" key="1">
    <citation type="submission" date="2020-02" db="EMBL/GenBank/DDBJ databases">
        <authorList>
            <consortium name="PulseNet: The National Subtyping Network for Foodborne Disease Surveillance"/>
            <person name="Tarr C.L."/>
            <person name="Trees E."/>
            <person name="Katz L.S."/>
            <person name="Carleton-Romer H.A."/>
            <person name="Stroika S."/>
            <person name="Kucerova Z."/>
            <person name="Roache K.F."/>
            <person name="Sabol A.L."/>
            <person name="Besser J."/>
            <person name="Gerner-Smidt P."/>
        </authorList>
    </citation>
    <scope>NUCLEOTIDE SEQUENCE [LARGE SCALE GENOMIC DNA]</scope>
    <source>
        <strain evidence="1 2">PNUSAE005278</strain>
    </source>
</reference>
<name>A0A8S7NJB2_ECOLX</name>
<accession>A0A8S7NJB2</accession>
<dbReference type="AlphaFoldDB" id="A0A8S7NJB2"/>
<evidence type="ECO:0000313" key="1">
    <source>
        <dbReference type="EMBL" id="EFF8952977.1"/>
    </source>
</evidence>
<protein>
    <submittedName>
        <fullName evidence="1">Uncharacterized protein</fullName>
    </submittedName>
</protein>
<dbReference type="EMBL" id="AASRHK010000006">
    <property type="protein sequence ID" value="EFF8952977.1"/>
    <property type="molecule type" value="Genomic_DNA"/>
</dbReference>
<proteinExistence type="predicted"/>
<evidence type="ECO:0000313" key="2">
    <source>
        <dbReference type="Proteomes" id="UP000524010"/>
    </source>
</evidence>
<dbReference type="Proteomes" id="UP000524010">
    <property type="component" value="Unassembled WGS sequence"/>
</dbReference>
<dbReference type="RefSeq" id="WP_062870261.1">
    <property type="nucleotide sequence ID" value="NZ_JAETXY010000014.1"/>
</dbReference>
<gene>
    <name evidence="1" type="ORF">BTB68_000873</name>
</gene>
<organism evidence="1 2">
    <name type="scientific">Escherichia coli</name>
    <dbReference type="NCBI Taxonomy" id="562"/>
    <lineage>
        <taxon>Bacteria</taxon>
        <taxon>Pseudomonadati</taxon>
        <taxon>Pseudomonadota</taxon>
        <taxon>Gammaproteobacteria</taxon>
        <taxon>Enterobacterales</taxon>
        <taxon>Enterobacteriaceae</taxon>
        <taxon>Escherichia</taxon>
    </lineage>
</organism>
<sequence>MTALSFRQVRDRLNLSSDDDLLSLIARVPQWRDTGAFVDIYSPGMYGHEYRRDGVPLSLDGDSDRYISEEVGPLRLRMWVMREDFRCARRASDHYYAGEYGRVEWYMDESSGYQVEPDSSDTPPHRIRLLAYGEFRIWGVVLTDGLITFRLAPCDWRQPGVMPLYWQVTRPLPDVLANSVHIWPTGFNILKELLASSTSDAKHLHDVNTTAVVQPPAKGNTTAAEADTAAQDTPYTITDFLTPGGKQASGVVAYRRVLAVLVGHVIRQPVKTIDDLPARLYEMRPGGESQAVINAWLADLSDDERQHVREIAGVSADSWPDCTRGDETSEHLTRMIWLCLATLHGVAAVYDTDVKARANKCRNTYGKYCPFCITHGEHRCSHTSGCVGIVDPKSIYKRMLNLPRLIKEA</sequence>